<dbReference type="PANTHER" id="PTHR46638:SF1">
    <property type="entry name" value="CORRINOID ADENOSYLTRANSFERASE"/>
    <property type="match status" value="1"/>
</dbReference>
<dbReference type="Gene3D" id="3.40.50.300">
    <property type="entry name" value="P-loop containing nucleotide triphosphate hydrolases"/>
    <property type="match status" value="1"/>
</dbReference>
<dbReference type="NCBIfam" id="NF004637">
    <property type="entry name" value="PRK05986.1"/>
    <property type="match status" value="1"/>
</dbReference>
<dbReference type="SUPFAM" id="SSF52540">
    <property type="entry name" value="P-loop containing nucleoside triphosphate hydrolases"/>
    <property type="match status" value="1"/>
</dbReference>
<dbReference type="EMBL" id="NBYN01000051">
    <property type="protein sequence ID" value="OSO90023.1"/>
    <property type="molecule type" value="Genomic_DNA"/>
</dbReference>
<dbReference type="InterPro" id="IPR003724">
    <property type="entry name" value="CblAdoTrfase_CobA"/>
</dbReference>
<dbReference type="AlphaFoldDB" id="A0A1X4G5V7"/>
<dbReference type="NCBIfam" id="TIGR00708">
    <property type="entry name" value="cobA"/>
    <property type="match status" value="1"/>
</dbReference>
<dbReference type="Pfam" id="PF12557">
    <property type="entry name" value="Co_AT_N"/>
    <property type="match status" value="1"/>
</dbReference>
<dbReference type="RefSeq" id="WP_009342372.1">
    <property type="nucleotide sequence ID" value="NZ_NBYN01000051.1"/>
</dbReference>
<dbReference type="GO" id="GO:0005524">
    <property type="term" value="F:ATP binding"/>
    <property type="evidence" value="ECO:0007669"/>
    <property type="project" value="InterPro"/>
</dbReference>
<comment type="caution">
    <text evidence="2">The sequence shown here is derived from an EMBL/GenBank/DDBJ whole genome shotgun (WGS) entry which is preliminary data.</text>
</comment>
<evidence type="ECO:0000313" key="3">
    <source>
        <dbReference type="Proteomes" id="UP000192997"/>
    </source>
</evidence>
<dbReference type="PANTHER" id="PTHR46638">
    <property type="entry name" value="CORRINOID ADENOSYLTRANSFERASE"/>
    <property type="match status" value="1"/>
</dbReference>
<name>A0A1X4G5V7_9CYAN</name>
<sequence>MSRNTSDQLGGDQEISRLIDEVISSSLSDEQYRQKMQRRKQIQDQRIADAIPQKGLIIVNTGHGKGKTTAALGMVVRALGHGYKVAIVQFIKGAWEPSEKRVFSSWSDQLEFHAMGEGFTWETQDRDRDLDKANVAWEKSLEFIRHREFHLVLLDEINIALKLGYLKVDQVLAGLAEKPPDKHVILTGRGAPPALIEKADLVTEMTLIKHPFKDQGVKAQPGIEY</sequence>
<protein>
    <submittedName>
        <fullName evidence="2">Cob(I)yrinic acid a,c-diamide adenosyltransferase</fullName>
    </submittedName>
</protein>
<gene>
    <name evidence="2" type="ORF">B7O87_10035</name>
</gene>
<dbReference type="InterPro" id="IPR027417">
    <property type="entry name" value="P-loop_NTPase"/>
</dbReference>
<keyword evidence="2" id="KW-0808">Transferase</keyword>
<dbReference type="Proteomes" id="UP000192997">
    <property type="component" value="Unassembled WGS sequence"/>
</dbReference>
<reference evidence="3" key="1">
    <citation type="submission" date="2017-04" db="EMBL/GenBank/DDBJ databases">
        <authorList>
            <person name="Abreu V.A."/>
            <person name="Popin R.V."/>
            <person name="Rigonato J."/>
            <person name="Andreote A.P."/>
            <person name="Schaker P.C."/>
            <person name="Hoff-Risseti C."/>
            <person name="Alvarenga D.O."/>
            <person name="Varani A.M."/>
            <person name="Fiore M.F."/>
        </authorList>
    </citation>
    <scope>NUCLEOTIDE SEQUENCE [LARGE SCALE GENOMIC DNA]</scope>
    <source>
        <strain evidence="3">CENA303</strain>
    </source>
</reference>
<dbReference type="Pfam" id="PF02572">
    <property type="entry name" value="CobA_CobO_BtuR"/>
    <property type="match status" value="1"/>
</dbReference>
<dbReference type="GO" id="GO:0009236">
    <property type="term" value="P:cobalamin biosynthetic process"/>
    <property type="evidence" value="ECO:0007669"/>
    <property type="project" value="InterPro"/>
</dbReference>
<dbReference type="GO" id="GO:0008817">
    <property type="term" value="F:corrinoid adenosyltransferase activity"/>
    <property type="evidence" value="ECO:0007669"/>
    <property type="project" value="InterPro"/>
</dbReference>
<organism evidence="2 3">
    <name type="scientific">Cylindrospermopsis raciborskii CENA303</name>
    <dbReference type="NCBI Taxonomy" id="1170769"/>
    <lineage>
        <taxon>Bacteria</taxon>
        <taxon>Bacillati</taxon>
        <taxon>Cyanobacteriota</taxon>
        <taxon>Cyanophyceae</taxon>
        <taxon>Nostocales</taxon>
        <taxon>Aphanizomenonaceae</taxon>
        <taxon>Cylindrospermopsis</taxon>
    </lineage>
</organism>
<accession>A0A1X4G5V7</accession>
<dbReference type="InterPro" id="IPR025826">
    <property type="entry name" value="Co_AT_N_dom"/>
</dbReference>
<evidence type="ECO:0000313" key="2">
    <source>
        <dbReference type="EMBL" id="OSO90023.1"/>
    </source>
</evidence>
<proteinExistence type="predicted"/>
<dbReference type="PIRSF" id="PIRSF015617">
    <property type="entry name" value="Adensltrnsf_CobA"/>
    <property type="match status" value="1"/>
</dbReference>
<evidence type="ECO:0000259" key="1">
    <source>
        <dbReference type="Pfam" id="PF12557"/>
    </source>
</evidence>
<feature type="domain" description="Cob(I)alamin adenosyltransferase N-terminal" evidence="1">
    <location>
        <begin position="24"/>
        <end position="47"/>
    </location>
</feature>
<dbReference type="CDD" id="cd00561">
    <property type="entry name" value="CobA_ACA"/>
    <property type="match status" value="1"/>
</dbReference>